<dbReference type="EMBL" id="CP074133">
    <property type="protein sequence ID" value="QUX25119.1"/>
    <property type="molecule type" value="Genomic_DNA"/>
</dbReference>
<feature type="transmembrane region" description="Helical" evidence="6">
    <location>
        <begin position="86"/>
        <end position="107"/>
    </location>
</feature>
<name>A0ABX8BSP7_9ACTN</name>
<evidence type="ECO:0000256" key="3">
    <source>
        <dbReference type="ARBA" id="ARBA00022989"/>
    </source>
</evidence>
<dbReference type="RefSeq" id="WP_260697218.1">
    <property type="nucleotide sequence ID" value="NZ_CP074133.1"/>
</dbReference>
<accession>A0ABX8BSP7</accession>
<dbReference type="SUPFAM" id="SSF52833">
    <property type="entry name" value="Thioredoxin-like"/>
    <property type="match status" value="1"/>
</dbReference>
<dbReference type="InterPro" id="IPR013766">
    <property type="entry name" value="Thioredoxin_domain"/>
</dbReference>
<evidence type="ECO:0000256" key="4">
    <source>
        <dbReference type="ARBA" id="ARBA00023136"/>
    </source>
</evidence>
<dbReference type="Pfam" id="PF07291">
    <property type="entry name" value="MauE"/>
    <property type="match status" value="1"/>
</dbReference>
<evidence type="ECO:0000256" key="2">
    <source>
        <dbReference type="ARBA" id="ARBA00022692"/>
    </source>
</evidence>
<keyword evidence="9" id="KW-1185">Reference proteome</keyword>
<gene>
    <name evidence="8" type="ORF">KGD84_13180</name>
</gene>
<feature type="region of interest" description="Disordered" evidence="5">
    <location>
        <begin position="145"/>
        <end position="189"/>
    </location>
</feature>
<proteinExistence type="predicted"/>
<feature type="compositionally biased region" description="Pro residues" evidence="5">
    <location>
        <begin position="145"/>
        <end position="183"/>
    </location>
</feature>
<dbReference type="PROSITE" id="PS51352">
    <property type="entry name" value="THIOREDOXIN_2"/>
    <property type="match status" value="1"/>
</dbReference>
<protein>
    <recommendedName>
        <fullName evidence="7">Thioredoxin domain-containing protein</fullName>
    </recommendedName>
</protein>
<dbReference type="Gene3D" id="3.40.30.10">
    <property type="entry name" value="Glutaredoxin"/>
    <property type="match status" value="1"/>
</dbReference>
<comment type="subcellular location">
    <subcellularLocation>
        <location evidence="1">Membrane</location>
        <topology evidence="1">Multi-pass membrane protein</topology>
    </subcellularLocation>
</comment>
<evidence type="ECO:0000259" key="7">
    <source>
        <dbReference type="PROSITE" id="PS51352"/>
    </source>
</evidence>
<evidence type="ECO:0000313" key="8">
    <source>
        <dbReference type="EMBL" id="QUX25119.1"/>
    </source>
</evidence>
<keyword evidence="2 6" id="KW-0812">Transmembrane</keyword>
<dbReference type="PROSITE" id="PS00194">
    <property type="entry name" value="THIOREDOXIN_1"/>
    <property type="match status" value="1"/>
</dbReference>
<evidence type="ECO:0000256" key="1">
    <source>
        <dbReference type="ARBA" id="ARBA00004141"/>
    </source>
</evidence>
<feature type="transmembrane region" description="Helical" evidence="6">
    <location>
        <begin position="197"/>
        <end position="221"/>
    </location>
</feature>
<evidence type="ECO:0000256" key="6">
    <source>
        <dbReference type="SAM" id="Phobius"/>
    </source>
</evidence>
<dbReference type="Proteomes" id="UP000676079">
    <property type="component" value="Chromosome"/>
</dbReference>
<dbReference type="InterPro" id="IPR036249">
    <property type="entry name" value="Thioredoxin-like_sf"/>
</dbReference>
<keyword evidence="3 6" id="KW-1133">Transmembrane helix</keyword>
<reference evidence="8 9" key="1">
    <citation type="submission" date="2021-05" db="EMBL/GenBank/DDBJ databases">
        <title>Direct Submission.</title>
        <authorList>
            <person name="Li K."/>
            <person name="Gao J."/>
        </authorList>
    </citation>
    <scope>NUCLEOTIDE SEQUENCE [LARGE SCALE GENOMIC DNA]</scope>
    <source>
        <strain evidence="8 9">Mg02</strain>
    </source>
</reference>
<evidence type="ECO:0000256" key="5">
    <source>
        <dbReference type="SAM" id="MobiDB-lite"/>
    </source>
</evidence>
<dbReference type="InterPro" id="IPR017937">
    <property type="entry name" value="Thioredoxin_CS"/>
</dbReference>
<keyword evidence="4 6" id="KW-0472">Membrane</keyword>
<sequence length="376" mass="38675">MFSLFSLLVAARTLLAVVLAASVLGKLRGRSARRDFVSAVERLAPARAVRALTPPGGPRRAGARAAAAGVLAAEAATVALLVSAPAAYLLCALVLLSAFTAALVGALRRGDRAPCACFGAAGHPIRPAHVVRNLLLARLPVPPTWRRPPWTRSPPGPPPRRSPPPPGRPRPAVPAAGRPPRPVHPSQTRESDLTMTVVALAAAVLAVALCLLDLLLTVGVIRRLKEHTELIRNLSTAGMPDRTVLAPGERSAPFTATAEDGGTVGTDSLADPTLVAVFSPGCGACAEQLPLFFDRAAAFPGGRGDVLAVLAGSPGEVEEEARRLAPVARVVVEGAAGPVAEALGVRAFPAFLRLDSTGRVLASGYLAADLDESVAV</sequence>
<feature type="domain" description="Thioredoxin" evidence="7">
    <location>
        <begin position="245"/>
        <end position="376"/>
    </location>
</feature>
<dbReference type="InterPro" id="IPR009908">
    <property type="entry name" value="Methylamine_util_MauE"/>
</dbReference>
<organism evidence="8 9">
    <name type="scientific">Nocardiopsis changdeensis</name>
    <dbReference type="NCBI Taxonomy" id="2831969"/>
    <lineage>
        <taxon>Bacteria</taxon>
        <taxon>Bacillati</taxon>
        <taxon>Actinomycetota</taxon>
        <taxon>Actinomycetes</taxon>
        <taxon>Streptosporangiales</taxon>
        <taxon>Nocardiopsidaceae</taxon>
        <taxon>Nocardiopsis</taxon>
    </lineage>
</organism>
<evidence type="ECO:0000313" key="9">
    <source>
        <dbReference type="Proteomes" id="UP000676079"/>
    </source>
</evidence>